<organism evidence="3 4">
    <name type="scientific">Phytohabitans aurantiacus</name>
    <dbReference type="NCBI Taxonomy" id="3016789"/>
    <lineage>
        <taxon>Bacteria</taxon>
        <taxon>Bacillati</taxon>
        <taxon>Actinomycetota</taxon>
        <taxon>Actinomycetes</taxon>
        <taxon>Micromonosporales</taxon>
        <taxon>Micromonosporaceae</taxon>
    </lineage>
</organism>
<reference evidence="3" key="1">
    <citation type="submission" date="2022-12" db="EMBL/GenBank/DDBJ databases">
        <title>New Phytohabitans aurantiacus sp. RD004123 nov., an actinomycete isolated from soil.</title>
        <authorList>
            <person name="Triningsih D.W."/>
            <person name="Harunari E."/>
            <person name="Igarashi Y."/>
        </authorList>
    </citation>
    <scope>NUCLEOTIDE SEQUENCE</scope>
    <source>
        <strain evidence="3">RD004123</strain>
    </source>
</reference>
<dbReference type="EMBL" id="BSDI01000001">
    <property type="protein sequence ID" value="GLH94973.1"/>
    <property type="molecule type" value="Genomic_DNA"/>
</dbReference>
<dbReference type="InterPro" id="IPR006652">
    <property type="entry name" value="Kelch_1"/>
</dbReference>
<gene>
    <name evidence="3" type="ORF">Pa4123_02450</name>
</gene>
<protein>
    <recommendedName>
        <fullName evidence="5">Galactose oxidase</fullName>
    </recommendedName>
</protein>
<keyword evidence="1" id="KW-0880">Kelch repeat</keyword>
<accession>A0ABQ5QK69</accession>
<dbReference type="InterPro" id="IPR011043">
    <property type="entry name" value="Gal_Oxase/kelch_b-propeller"/>
</dbReference>
<dbReference type="Pfam" id="PF24681">
    <property type="entry name" value="Kelch_KLHDC2_KLHL20_DRC7"/>
    <property type="match status" value="1"/>
</dbReference>
<evidence type="ECO:0008006" key="5">
    <source>
        <dbReference type="Google" id="ProtNLM"/>
    </source>
</evidence>
<keyword evidence="2" id="KW-0677">Repeat</keyword>
<dbReference type="Proteomes" id="UP001144280">
    <property type="component" value="Unassembled WGS sequence"/>
</dbReference>
<dbReference type="PANTHER" id="PTHR46260:SF3">
    <property type="entry name" value="RING-TYPE DOMAIN-CONTAINING PROTEIN"/>
    <property type="match status" value="1"/>
</dbReference>
<dbReference type="SMART" id="SM00612">
    <property type="entry name" value="Kelch"/>
    <property type="match status" value="5"/>
</dbReference>
<dbReference type="PANTHER" id="PTHR46260">
    <property type="entry name" value="RING-TYPE DOMAIN-CONTAINING PROTEIN"/>
    <property type="match status" value="1"/>
</dbReference>
<sequence length="325" mass="33295">MRRVSLALLVLLAAGCSDSRPPEPDDGTPAPRVTSALAWRTLAPALSERTEVAAAVVGTRIYVIGGYREDGGTVSTLEILDTATGRWERGPDLPVAVNHAMAAAAGGTVYLFGGFQEGGDASAAAYRLDGDVWRPVAAMPQSRGAGTAVSVENTIYVAGGVNAGGLSRQMLVYDVAADRWSAAPGPPTPREHLGGAGFGGLVYTVGGRAGGQGNFSAFEVFDPGTGQWRKLPDLPTRRGGLAAAATCSGRIVAVGGEADATFEEAEIYDVEASTWQALPPLPTPRHGLGVVAIGTSIYTLSGGPRPGLHVANTTEAVDLADLEAC</sequence>
<proteinExistence type="predicted"/>
<dbReference type="InterPro" id="IPR051746">
    <property type="entry name" value="Kelch_domain_containing_8"/>
</dbReference>
<dbReference type="SUPFAM" id="SSF50965">
    <property type="entry name" value="Galactose oxidase, central domain"/>
    <property type="match status" value="1"/>
</dbReference>
<evidence type="ECO:0000313" key="3">
    <source>
        <dbReference type="EMBL" id="GLH94973.1"/>
    </source>
</evidence>
<dbReference type="InterPro" id="IPR015915">
    <property type="entry name" value="Kelch-typ_b-propeller"/>
</dbReference>
<dbReference type="Gene3D" id="2.120.10.80">
    <property type="entry name" value="Kelch-type beta propeller"/>
    <property type="match status" value="2"/>
</dbReference>
<dbReference type="RefSeq" id="WP_281891821.1">
    <property type="nucleotide sequence ID" value="NZ_BSDI01000001.1"/>
</dbReference>
<comment type="caution">
    <text evidence="3">The sequence shown here is derived from an EMBL/GenBank/DDBJ whole genome shotgun (WGS) entry which is preliminary data.</text>
</comment>
<dbReference type="Pfam" id="PF01344">
    <property type="entry name" value="Kelch_1"/>
    <property type="match status" value="1"/>
</dbReference>
<dbReference type="PROSITE" id="PS51257">
    <property type="entry name" value="PROKAR_LIPOPROTEIN"/>
    <property type="match status" value="1"/>
</dbReference>
<keyword evidence="4" id="KW-1185">Reference proteome</keyword>
<evidence type="ECO:0000313" key="4">
    <source>
        <dbReference type="Proteomes" id="UP001144280"/>
    </source>
</evidence>
<name>A0ABQ5QK69_9ACTN</name>
<evidence type="ECO:0000256" key="1">
    <source>
        <dbReference type="ARBA" id="ARBA00022441"/>
    </source>
</evidence>
<evidence type="ECO:0000256" key="2">
    <source>
        <dbReference type="ARBA" id="ARBA00022737"/>
    </source>
</evidence>